<evidence type="ECO:0000256" key="2">
    <source>
        <dbReference type="ARBA" id="ARBA00022840"/>
    </source>
</evidence>
<dbReference type="STRING" id="62062.ENSHHUP00000020507"/>
<dbReference type="InterPro" id="IPR014721">
    <property type="entry name" value="Ribsml_uS5_D2-typ_fold_subgr"/>
</dbReference>
<dbReference type="PANTHER" id="PTHR10457">
    <property type="entry name" value="MEVALONATE KINASE/GALACTOKINASE"/>
    <property type="match status" value="1"/>
</dbReference>
<evidence type="ECO:0000256" key="1">
    <source>
        <dbReference type="ARBA" id="ARBA00022741"/>
    </source>
</evidence>
<keyword evidence="1" id="KW-0547">Nucleotide-binding</keyword>
<accession>A0A4W5KUX8</accession>
<evidence type="ECO:0000313" key="5">
    <source>
        <dbReference type="Proteomes" id="UP000314982"/>
    </source>
</evidence>
<dbReference type="GeneTree" id="ENSGT00940000175785"/>
<feature type="domain" description="Galactokinase N-terminal" evidence="3">
    <location>
        <begin position="22"/>
        <end position="61"/>
    </location>
</feature>
<dbReference type="InterPro" id="IPR019539">
    <property type="entry name" value="GalKase_N"/>
</dbReference>
<dbReference type="SUPFAM" id="SSF54211">
    <property type="entry name" value="Ribosomal protein S5 domain 2-like"/>
    <property type="match status" value="1"/>
</dbReference>
<dbReference type="AlphaFoldDB" id="A0A4W5KUX8"/>
<dbReference type="GO" id="GO:0005524">
    <property type="term" value="F:ATP binding"/>
    <property type="evidence" value="ECO:0007669"/>
    <property type="project" value="UniProtKB-KW"/>
</dbReference>
<sequence>MAAHPPKTKDSANERLLNLKDAFQKKYGESPLFYARAPGRVNPIGEHIDYCGYAVILAAVTPPQYNNIVFSFTGISHCLQKSLR</sequence>
<reference evidence="4" key="3">
    <citation type="submission" date="2025-09" db="UniProtKB">
        <authorList>
            <consortium name="Ensembl"/>
        </authorList>
    </citation>
    <scope>IDENTIFICATION</scope>
</reference>
<organism evidence="4 5">
    <name type="scientific">Hucho hucho</name>
    <name type="common">huchen</name>
    <dbReference type="NCBI Taxonomy" id="62062"/>
    <lineage>
        <taxon>Eukaryota</taxon>
        <taxon>Metazoa</taxon>
        <taxon>Chordata</taxon>
        <taxon>Craniata</taxon>
        <taxon>Vertebrata</taxon>
        <taxon>Euteleostomi</taxon>
        <taxon>Actinopterygii</taxon>
        <taxon>Neopterygii</taxon>
        <taxon>Teleostei</taxon>
        <taxon>Protacanthopterygii</taxon>
        <taxon>Salmoniformes</taxon>
        <taxon>Salmonidae</taxon>
        <taxon>Salmoninae</taxon>
        <taxon>Hucho</taxon>
    </lineage>
</organism>
<dbReference type="GO" id="GO:0005829">
    <property type="term" value="C:cytosol"/>
    <property type="evidence" value="ECO:0007669"/>
    <property type="project" value="TreeGrafter"/>
</dbReference>
<proteinExistence type="predicted"/>
<keyword evidence="5" id="KW-1185">Reference proteome</keyword>
<protein>
    <recommendedName>
        <fullName evidence="3">Galactokinase N-terminal domain-containing protein</fullName>
    </recommendedName>
</protein>
<evidence type="ECO:0000313" key="4">
    <source>
        <dbReference type="Ensembl" id="ENSHHUP00000020507.1"/>
    </source>
</evidence>
<dbReference type="Ensembl" id="ENSHHUT00000021271.1">
    <property type="protein sequence ID" value="ENSHHUP00000020507.1"/>
    <property type="gene ID" value="ENSHHUG00000012832.1"/>
</dbReference>
<dbReference type="Gene3D" id="3.30.230.10">
    <property type="match status" value="1"/>
</dbReference>
<reference evidence="5" key="1">
    <citation type="submission" date="2018-06" db="EMBL/GenBank/DDBJ databases">
        <title>Genome assembly of Danube salmon.</title>
        <authorList>
            <person name="Macqueen D.J."/>
            <person name="Gundappa M.K."/>
        </authorList>
    </citation>
    <scope>NUCLEOTIDE SEQUENCE [LARGE SCALE GENOMIC DNA]</scope>
</reference>
<dbReference type="GO" id="GO:0004335">
    <property type="term" value="F:galactokinase activity"/>
    <property type="evidence" value="ECO:0007669"/>
    <property type="project" value="TreeGrafter"/>
</dbReference>
<dbReference type="Proteomes" id="UP000314982">
    <property type="component" value="Unassembled WGS sequence"/>
</dbReference>
<dbReference type="InterPro" id="IPR020568">
    <property type="entry name" value="Ribosomal_Su5_D2-typ_SF"/>
</dbReference>
<name>A0A4W5KUX8_9TELE</name>
<keyword evidence="2" id="KW-0067">ATP-binding</keyword>
<dbReference type="Pfam" id="PF10509">
    <property type="entry name" value="GalKase_gal_bdg"/>
    <property type="match status" value="1"/>
</dbReference>
<evidence type="ECO:0000259" key="3">
    <source>
        <dbReference type="Pfam" id="PF10509"/>
    </source>
</evidence>
<dbReference type="GO" id="GO:0006012">
    <property type="term" value="P:galactose metabolic process"/>
    <property type="evidence" value="ECO:0007669"/>
    <property type="project" value="TreeGrafter"/>
</dbReference>
<reference evidence="4" key="2">
    <citation type="submission" date="2025-08" db="UniProtKB">
        <authorList>
            <consortium name="Ensembl"/>
        </authorList>
    </citation>
    <scope>IDENTIFICATION</scope>
</reference>
<dbReference type="PANTHER" id="PTHR10457:SF7">
    <property type="entry name" value="GALACTOKINASE-RELATED"/>
    <property type="match status" value="1"/>
</dbReference>